<evidence type="ECO:0000313" key="3">
    <source>
        <dbReference type="Proteomes" id="UP001642260"/>
    </source>
</evidence>
<evidence type="ECO:0000259" key="1">
    <source>
        <dbReference type="Pfam" id="PF08268"/>
    </source>
</evidence>
<keyword evidence="3" id="KW-1185">Reference proteome</keyword>
<feature type="domain" description="F-box associated beta-propeller type 3" evidence="1">
    <location>
        <begin position="4"/>
        <end position="57"/>
    </location>
</feature>
<reference evidence="2 3" key="1">
    <citation type="submission" date="2022-03" db="EMBL/GenBank/DDBJ databases">
        <authorList>
            <person name="Macdonald S."/>
            <person name="Ahmed S."/>
            <person name="Newling K."/>
        </authorList>
    </citation>
    <scope>NUCLEOTIDE SEQUENCE [LARGE SCALE GENOMIC DNA]</scope>
</reference>
<accession>A0ABC8K4L2</accession>
<dbReference type="Proteomes" id="UP001642260">
    <property type="component" value="Unassembled WGS sequence"/>
</dbReference>
<protein>
    <recommendedName>
        <fullName evidence="1">F-box associated beta-propeller type 3 domain-containing protein</fullName>
    </recommendedName>
</protein>
<gene>
    <name evidence="2" type="ORF">ERUC_LOCUS18269</name>
</gene>
<dbReference type="AlphaFoldDB" id="A0ABC8K4L2"/>
<dbReference type="Pfam" id="PF08268">
    <property type="entry name" value="FBA_3"/>
    <property type="match status" value="1"/>
</dbReference>
<dbReference type="InterPro" id="IPR013187">
    <property type="entry name" value="F-box-assoc_dom_typ3"/>
</dbReference>
<proteinExistence type="predicted"/>
<dbReference type="EMBL" id="CAKOAT010170710">
    <property type="protein sequence ID" value="CAH8351467.1"/>
    <property type="molecule type" value="Genomic_DNA"/>
</dbReference>
<organism evidence="2 3">
    <name type="scientific">Eruca vesicaria subsp. sativa</name>
    <name type="common">Garden rocket</name>
    <name type="synonym">Eruca sativa</name>
    <dbReference type="NCBI Taxonomy" id="29727"/>
    <lineage>
        <taxon>Eukaryota</taxon>
        <taxon>Viridiplantae</taxon>
        <taxon>Streptophyta</taxon>
        <taxon>Embryophyta</taxon>
        <taxon>Tracheophyta</taxon>
        <taxon>Spermatophyta</taxon>
        <taxon>Magnoliopsida</taxon>
        <taxon>eudicotyledons</taxon>
        <taxon>Gunneridae</taxon>
        <taxon>Pentapetalae</taxon>
        <taxon>rosids</taxon>
        <taxon>malvids</taxon>
        <taxon>Brassicales</taxon>
        <taxon>Brassicaceae</taxon>
        <taxon>Brassiceae</taxon>
        <taxon>Eruca</taxon>
    </lineage>
</organism>
<comment type="caution">
    <text evidence="2">The sequence shown here is derived from an EMBL/GenBank/DDBJ whole genome shotgun (WGS) entry which is preliminary data.</text>
</comment>
<sequence length="114" mass="13490">MADYTSKQPFYIYYFNPERSTLQRVEIQGFGEYHEASNNPSRVHVFVDDCSRFYSFAHHVEDLSIKDPNLLNSSISAPYVYAKEDEEEGYDEYGRLWRKRKKKKRAIGADRANH</sequence>
<name>A0ABC8K4L2_ERUVS</name>
<evidence type="ECO:0000313" key="2">
    <source>
        <dbReference type="EMBL" id="CAH8351467.1"/>
    </source>
</evidence>